<dbReference type="InterPro" id="IPR055170">
    <property type="entry name" value="GFO_IDH_MocA-like_dom"/>
</dbReference>
<dbReference type="InterPro" id="IPR051450">
    <property type="entry name" value="Gfo/Idh/MocA_Oxidoreductases"/>
</dbReference>
<dbReference type="Gene3D" id="3.30.360.10">
    <property type="entry name" value="Dihydrodipicolinate Reductase, domain 2"/>
    <property type="match status" value="1"/>
</dbReference>
<organism evidence="3 4">
    <name type="scientific">Burkholderia diffusa</name>
    <dbReference type="NCBI Taxonomy" id="488732"/>
    <lineage>
        <taxon>Bacteria</taxon>
        <taxon>Pseudomonadati</taxon>
        <taxon>Pseudomonadota</taxon>
        <taxon>Betaproteobacteria</taxon>
        <taxon>Burkholderiales</taxon>
        <taxon>Burkholderiaceae</taxon>
        <taxon>Burkholderia</taxon>
        <taxon>Burkholderia cepacia complex</taxon>
    </lineage>
</organism>
<dbReference type="Pfam" id="PF01408">
    <property type="entry name" value="GFO_IDH_MocA"/>
    <property type="match status" value="1"/>
</dbReference>
<dbReference type="AlphaFoldDB" id="A0AAW3PIS5"/>
<evidence type="ECO:0000313" key="3">
    <source>
        <dbReference type="EMBL" id="KWF55646.1"/>
    </source>
</evidence>
<dbReference type="RefSeq" id="WP_060189130.1">
    <property type="nucleotide sequence ID" value="NZ_LPJS01000029.1"/>
</dbReference>
<accession>A0AAW3PIS5</accession>
<name>A0AAW3PIS5_9BURK</name>
<dbReference type="Pfam" id="PF22725">
    <property type="entry name" value="GFO_IDH_MocA_C3"/>
    <property type="match status" value="1"/>
</dbReference>
<comment type="caution">
    <text evidence="3">The sequence shown here is derived from an EMBL/GenBank/DDBJ whole genome shotgun (WGS) entry which is preliminary data.</text>
</comment>
<protein>
    <submittedName>
        <fullName evidence="3">Oxidoreductase</fullName>
    </submittedName>
</protein>
<dbReference type="SUPFAM" id="SSF51735">
    <property type="entry name" value="NAD(P)-binding Rossmann-fold domains"/>
    <property type="match status" value="1"/>
</dbReference>
<dbReference type="PANTHER" id="PTHR43377">
    <property type="entry name" value="BILIVERDIN REDUCTASE A"/>
    <property type="match status" value="1"/>
</dbReference>
<evidence type="ECO:0000259" key="1">
    <source>
        <dbReference type="Pfam" id="PF01408"/>
    </source>
</evidence>
<feature type="domain" description="Gfo/Idh/MocA-like oxidoreductase N-terminal" evidence="1">
    <location>
        <begin position="5"/>
        <end position="121"/>
    </location>
</feature>
<sequence>MRQIQLAVAGAGLIGRRHIELIQASERCHLSAIVDPSPSAQEIAAAATVPLYPTLDRLFNERRPDGVVLATPNQLHVVQALECIAAGVPALIEKPVAHTLEEGERLLAAAEHCSVPLLVGHHRAHSPILAKARDVIRQGRLGKIVSVIGSAVFYKPDDYFDMAPWRRQAGGGPILINMIHEVGNLRSLCGEIVAVQALSSNASRGFPVEDTVAINLRFENGALGTFLLSDTAASARSWEQTSQENKSYPTYGDEDCYVIAGDLGSLSVPTMRVKTYTSKEERSWWKPFQSSVEEIDRADPLERQLAHFCDVIEGTAQPLVTVYDGLQNLRITEAIAEAARTGAIIATERATTMA</sequence>
<dbReference type="PANTHER" id="PTHR43377:SF8">
    <property type="entry name" value="BLR3664 PROTEIN"/>
    <property type="match status" value="1"/>
</dbReference>
<proteinExistence type="predicted"/>
<evidence type="ECO:0000313" key="4">
    <source>
        <dbReference type="Proteomes" id="UP000063236"/>
    </source>
</evidence>
<reference evidence="3 4" key="1">
    <citation type="submission" date="2015-11" db="EMBL/GenBank/DDBJ databases">
        <title>Expanding the genomic diversity of Burkholderia species for the development of highly accurate diagnostics.</title>
        <authorList>
            <person name="Sahl J."/>
            <person name="Keim P."/>
            <person name="Wagner D."/>
        </authorList>
    </citation>
    <scope>NUCLEOTIDE SEQUENCE [LARGE SCALE GENOMIC DNA]</scope>
    <source>
        <strain evidence="3 4">MSMB378WGS</strain>
    </source>
</reference>
<evidence type="ECO:0000259" key="2">
    <source>
        <dbReference type="Pfam" id="PF22725"/>
    </source>
</evidence>
<dbReference type="GO" id="GO:0000166">
    <property type="term" value="F:nucleotide binding"/>
    <property type="evidence" value="ECO:0007669"/>
    <property type="project" value="InterPro"/>
</dbReference>
<gene>
    <name evidence="3" type="ORF">WL88_01410</name>
</gene>
<dbReference type="Gene3D" id="3.40.50.720">
    <property type="entry name" value="NAD(P)-binding Rossmann-like Domain"/>
    <property type="match status" value="1"/>
</dbReference>
<dbReference type="InterPro" id="IPR036291">
    <property type="entry name" value="NAD(P)-bd_dom_sf"/>
</dbReference>
<dbReference type="InterPro" id="IPR000683">
    <property type="entry name" value="Gfo/Idh/MocA-like_OxRdtase_N"/>
</dbReference>
<dbReference type="EMBL" id="LPJV01000022">
    <property type="protein sequence ID" value="KWF55646.1"/>
    <property type="molecule type" value="Genomic_DNA"/>
</dbReference>
<feature type="domain" description="GFO/IDH/MocA-like oxidoreductase" evidence="2">
    <location>
        <begin position="130"/>
        <end position="266"/>
    </location>
</feature>
<dbReference type="Proteomes" id="UP000063236">
    <property type="component" value="Unassembled WGS sequence"/>
</dbReference>
<dbReference type="SUPFAM" id="SSF55347">
    <property type="entry name" value="Glyceraldehyde-3-phosphate dehydrogenase-like, C-terminal domain"/>
    <property type="match status" value="1"/>
</dbReference>